<feature type="active site" description="Charge relay system" evidence="4">
    <location>
        <position position="227"/>
    </location>
</feature>
<dbReference type="InterPro" id="IPR000952">
    <property type="entry name" value="AB_hydrolase_4_CS"/>
</dbReference>
<dbReference type="InterPro" id="IPR000073">
    <property type="entry name" value="AB_hydrolase_1"/>
</dbReference>
<dbReference type="PROSITE" id="PS01133">
    <property type="entry name" value="UPF0017"/>
    <property type="match status" value="1"/>
</dbReference>
<keyword evidence="7" id="KW-1185">Reference proteome</keyword>
<dbReference type="GO" id="GO:0051792">
    <property type="term" value="P:medium-chain fatty acid biosynthetic process"/>
    <property type="evidence" value="ECO:0007669"/>
    <property type="project" value="EnsemblFungi"/>
</dbReference>
<accession>A0A167F598</accession>
<dbReference type="Proteomes" id="UP000189580">
    <property type="component" value="Chromosome b"/>
</dbReference>
<dbReference type="SUPFAM" id="SSF53474">
    <property type="entry name" value="alpha/beta-Hydrolases"/>
    <property type="match status" value="1"/>
</dbReference>
<feature type="domain" description="AB hydrolase-1" evidence="5">
    <location>
        <begin position="144"/>
        <end position="388"/>
    </location>
</feature>
<feature type="active site" description="Charge relay system" evidence="4">
    <location>
        <position position="386"/>
    </location>
</feature>
<dbReference type="GO" id="GO:0047372">
    <property type="term" value="F:monoacylglycerol lipase activity"/>
    <property type="evidence" value="ECO:0007669"/>
    <property type="project" value="EnsemblFungi"/>
</dbReference>
<keyword evidence="2" id="KW-0719">Serine esterase</keyword>
<dbReference type="GO" id="GO:0006641">
    <property type="term" value="P:triglyceride metabolic process"/>
    <property type="evidence" value="ECO:0007669"/>
    <property type="project" value="EnsemblFungi"/>
</dbReference>
<dbReference type="AlphaFoldDB" id="A0A167F598"/>
<dbReference type="KEGG" id="slb:AWJ20_2456"/>
<dbReference type="EMBL" id="CP014503">
    <property type="protein sequence ID" value="ANB14843.1"/>
    <property type="molecule type" value="Genomic_DNA"/>
</dbReference>
<dbReference type="PANTHER" id="PTHR10794:SF63">
    <property type="entry name" value="ALPHA_BETA HYDROLASE 1, ISOFORM A"/>
    <property type="match status" value="1"/>
</dbReference>
<dbReference type="RefSeq" id="XP_018737320.1">
    <property type="nucleotide sequence ID" value="XM_018879400.1"/>
</dbReference>
<dbReference type="OrthoDB" id="5954035at2759"/>
<dbReference type="InterPro" id="IPR050960">
    <property type="entry name" value="AB_hydrolase_4_sf"/>
</dbReference>
<dbReference type="Gene3D" id="3.40.50.1820">
    <property type="entry name" value="alpha/beta hydrolase"/>
    <property type="match status" value="1"/>
</dbReference>
<proteinExistence type="inferred from homology"/>
<comment type="similarity">
    <text evidence="1">Belongs to the AB hydrolase superfamily. AB hydrolase 4 family.</text>
</comment>
<sequence>MVYSTVKAYKPADPVQLPLSKDSGYDREYISLDRLIEDHIPEIQDNTWFWNSPLLFNGHLQTMYAAAGNFENVDQIYYGRRLLTWDNGATVSVDHVINTPTSKTEWEEALKYKPTDNLPKFPSRTRYLTPEEIIKFENPNETRPLLITLHGLTGGSHESYVRATINQLIFKAGSRFECLVLTSRGCNRTKITTPQLFCGAATEDIRNFVNRIREIQPNRKIYAVGYSLGASMLANYLGQEGSDIQLEGACCVANPWDLNVSSIELQNTYIGRNLYSPTMTKNLLRLVKNHKDVLSNNEHFVRALNKPSPRTLPEFDDLYTAPFFGFDSSSDYYRLGSSVHRLTSIRTPTLILNSLDDPVVSELGIPYAEAKVNPYTYLVTTSVGGHLGWFEPGGKRWFAGVIADYFITLDNNVSTVKNAVASLDHLPKRKWNVDRHIL</sequence>
<evidence type="ECO:0000256" key="1">
    <source>
        <dbReference type="ARBA" id="ARBA00010884"/>
    </source>
</evidence>
<dbReference type="GO" id="GO:0008126">
    <property type="term" value="F:acetylesterase activity"/>
    <property type="evidence" value="ECO:0007669"/>
    <property type="project" value="TreeGrafter"/>
</dbReference>
<protein>
    <submittedName>
        <fullName evidence="6">Putative carboxylic ester hydrolase</fullName>
    </submittedName>
</protein>
<dbReference type="GO" id="GO:0004806">
    <property type="term" value="F:triacylglycerol lipase activity"/>
    <property type="evidence" value="ECO:0007669"/>
    <property type="project" value="EnsemblFungi"/>
</dbReference>
<dbReference type="PANTHER" id="PTHR10794">
    <property type="entry name" value="ABHYDROLASE DOMAIN-CONTAINING PROTEIN"/>
    <property type="match status" value="1"/>
</dbReference>
<dbReference type="GO" id="GO:0051793">
    <property type="term" value="P:medium-chain fatty acid catabolic process"/>
    <property type="evidence" value="ECO:0007669"/>
    <property type="project" value="TreeGrafter"/>
</dbReference>
<dbReference type="InterPro" id="IPR029058">
    <property type="entry name" value="AB_hydrolase_fold"/>
</dbReference>
<gene>
    <name evidence="6" type="ORF">AWJ20_2456</name>
</gene>
<dbReference type="PIRSF" id="PIRSF005211">
    <property type="entry name" value="Ab_hydro_YheT"/>
    <property type="match status" value="1"/>
</dbReference>
<evidence type="ECO:0000256" key="3">
    <source>
        <dbReference type="ARBA" id="ARBA00022801"/>
    </source>
</evidence>
<evidence type="ECO:0000256" key="4">
    <source>
        <dbReference type="PIRSR" id="PIRSR005211-1"/>
    </source>
</evidence>
<dbReference type="Pfam" id="PF00561">
    <property type="entry name" value="Abhydrolase_1"/>
    <property type="match status" value="1"/>
</dbReference>
<keyword evidence="3 6" id="KW-0378">Hydrolase</keyword>
<evidence type="ECO:0000259" key="5">
    <source>
        <dbReference type="Pfam" id="PF00561"/>
    </source>
</evidence>
<dbReference type="InterPro" id="IPR012020">
    <property type="entry name" value="ABHD4"/>
</dbReference>
<name>A0A167F598_9ASCO</name>
<feature type="active site" description="Charge relay system" evidence="4">
    <location>
        <position position="357"/>
    </location>
</feature>
<reference evidence="6 7" key="1">
    <citation type="submission" date="2016-02" db="EMBL/GenBank/DDBJ databases">
        <title>Complete genome sequence and transcriptome regulation of the pentose utilising yeast Sugiyamaella lignohabitans.</title>
        <authorList>
            <person name="Bellasio M."/>
            <person name="Peymann A."/>
            <person name="Valli M."/>
            <person name="Sipitzky M."/>
            <person name="Graf A."/>
            <person name="Sauer M."/>
            <person name="Marx H."/>
            <person name="Mattanovich D."/>
        </authorList>
    </citation>
    <scope>NUCLEOTIDE SEQUENCE [LARGE SCALE GENOMIC DNA]</scope>
    <source>
        <strain evidence="6 7">CBS 10342</strain>
    </source>
</reference>
<organism evidence="6 7">
    <name type="scientific">Sugiyamaella lignohabitans</name>
    <dbReference type="NCBI Taxonomy" id="796027"/>
    <lineage>
        <taxon>Eukaryota</taxon>
        <taxon>Fungi</taxon>
        <taxon>Dikarya</taxon>
        <taxon>Ascomycota</taxon>
        <taxon>Saccharomycotina</taxon>
        <taxon>Dipodascomycetes</taxon>
        <taxon>Dipodascales</taxon>
        <taxon>Trichomonascaceae</taxon>
        <taxon>Sugiyamaella</taxon>
    </lineage>
</organism>
<evidence type="ECO:0000313" key="6">
    <source>
        <dbReference type="EMBL" id="ANB14843.1"/>
    </source>
</evidence>
<dbReference type="GeneID" id="30034369"/>
<evidence type="ECO:0000313" key="7">
    <source>
        <dbReference type="Proteomes" id="UP000189580"/>
    </source>
</evidence>
<evidence type="ECO:0000256" key="2">
    <source>
        <dbReference type="ARBA" id="ARBA00022487"/>
    </source>
</evidence>